<feature type="non-terminal residue" evidence="3">
    <location>
        <position position="1"/>
    </location>
</feature>
<dbReference type="EMBL" id="JARYMX010000004">
    <property type="protein sequence ID" value="KAJ9553639.1"/>
    <property type="molecule type" value="Genomic_DNA"/>
</dbReference>
<protein>
    <recommendedName>
        <fullName evidence="2">PGG domain-containing protein</fullName>
    </recommendedName>
</protein>
<dbReference type="InterPro" id="IPR026961">
    <property type="entry name" value="PGG_dom"/>
</dbReference>
<organism evidence="3 4">
    <name type="scientific">Centaurea solstitialis</name>
    <name type="common">yellow star-thistle</name>
    <dbReference type="NCBI Taxonomy" id="347529"/>
    <lineage>
        <taxon>Eukaryota</taxon>
        <taxon>Viridiplantae</taxon>
        <taxon>Streptophyta</taxon>
        <taxon>Embryophyta</taxon>
        <taxon>Tracheophyta</taxon>
        <taxon>Spermatophyta</taxon>
        <taxon>Magnoliopsida</taxon>
        <taxon>eudicotyledons</taxon>
        <taxon>Gunneridae</taxon>
        <taxon>Pentapetalae</taxon>
        <taxon>asterids</taxon>
        <taxon>campanulids</taxon>
        <taxon>Asterales</taxon>
        <taxon>Asteraceae</taxon>
        <taxon>Carduoideae</taxon>
        <taxon>Cardueae</taxon>
        <taxon>Centaureinae</taxon>
        <taxon>Centaurea</taxon>
    </lineage>
</organism>
<dbReference type="AlphaFoldDB" id="A0AA38WKY8"/>
<evidence type="ECO:0000313" key="3">
    <source>
        <dbReference type="EMBL" id="KAJ9553639.1"/>
    </source>
</evidence>
<dbReference type="InterPro" id="IPR036770">
    <property type="entry name" value="Ankyrin_rpt-contain_sf"/>
</dbReference>
<proteinExistence type="predicted"/>
<dbReference type="Pfam" id="PF13962">
    <property type="entry name" value="PGG"/>
    <property type="match status" value="1"/>
</dbReference>
<evidence type="ECO:0000259" key="2">
    <source>
        <dbReference type="Pfam" id="PF13962"/>
    </source>
</evidence>
<feature type="domain" description="PGG" evidence="2">
    <location>
        <begin position="316"/>
        <end position="398"/>
    </location>
</feature>
<feature type="transmembrane region" description="Helical" evidence="1">
    <location>
        <begin position="332"/>
        <end position="357"/>
    </location>
</feature>
<evidence type="ECO:0000256" key="1">
    <source>
        <dbReference type="SAM" id="Phobius"/>
    </source>
</evidence>
<keyword evidence="4" id="KW-1185">Reference proteome</keyword>
<dbReference type="SUPFAM" id="SSF48403">
    <property type="entry name" value="Ankyrin repeat"/>
    <property type="match status" value="1"/>
</dbReference>
<dbReference type="PANTHER" id="PTHR24177">
    <property type="entry name" value="CASKIN"/>
    <property type="match status" value="1"/>
</dbReference>
<sequence>MAFKDFNIKQTSKQIWTSLNIEENKQAMELSMPPTTTDDDGGSNADVALELVIDNPELADDENILGVLARKPDAYNRVEQNLFWRAIYSIVRILHIKVAPVEKDSNALELLRFVWKHTITIMPKDKVLDILRGPPTDLVDGRQQYSSRILFVAAKMGNTRFVVELLRTYPDLIRKVNDYNKTIFHIAIMHRHQDIHNLLYEIGSMKDLITAVKDKDGNNMLHLVGMTAMNMRPQMSGVSLVMQRELLWFKEVEKIVPPYYKKRKNNARETPYELFSKNNQDLISQGLKWMRDCMVVATLIPLLFRGGGGGRGEGRGYNQDNGLPVFIHDKTFLVFVIADAISLFSSSTSLLVFLSILTSRYGQRDFLYSLPRKLMIGLVTLFISVAAMMVTFSASFFVLYHNGLKWVPILIATFAAMPVIGFAMLQFPFLVDMFRSMYDSRYLFKPRK</sequence>
<feature type="transmembrane region" description="Helical" evidence="1">
    <location>
        <begin position="378"/>
        <end position="400"/>
    </location>
</feature>
<dbReference type="Proteomes" id="UP001172457">
    <property type="component" value="Chromosome 4"/>
</dbReference>
<evidence type="ECO:0000313" key="4">
    <source>
        <dbReference type="Proteomes" id="UP001172457"/>
    </source>
</evidence>
<accession>A0AA38WKY8</accession>
<dbReference type="PANTHER" id="PTHR24177:SF443">
    <property type="entry name" value="PGG DOMAIN-CONTAINING PROTEIN"/>
    <property type="match status" value="1"/>
</dbReference>
<keyword evidence="1" id="KW-1133">Transmembrane helix</keyword>
<feature type="transmembrane region" description="Helical" evidence="1">
    <location>
        <begin position="406"/>
        <end position="431"/>
    </location>
</feature>
<dbReference type="GO" id="GO:0016020">
    <property type="term" value="C:membrane"/>
    <property type="evidence" value="ECO:0007669"/>
    <property type="project" value="TreeGrafter"/>
</dbReference>
<keyword evidence="1" id="KW-0812">Transmembrane</keyword>
<name>A0AA38WKY8_9ASTR</name>
<reference evidence="3" key="1">
    <citation type="submission" date="2023-03" db="EMBL/GenBank/DDBJ databases">
        <title>Chromosome-scale reference genome and RAD-based genetic map of yellow starthistle (Centaurea solstitialis) reveal putative structural variation and QTLs associated with invader traits.</title>
        <authorList>
            <person name="Reatini B."/>
            <person name="Cang F.A."/>
            <person name="Jiang Q."/>
            <person name="Mckibben M.T.W."/>
            <person name="Barker M.S."/>
            <person name="Rieseberg L.H."/>
            <person name="Dlugosch K.M."/>
        </authorList>
    </citation>
    <scope>NUCLEOTIDE SEQUENCE</scope>
    <source>
        <strain evidence="3">CAN-66</strain>
        <tissue evidence="3">Leaf</tissue>
    </source>
</reference>
<comment type="caution">
    <text evidence="3">The sequence shown here is derived from an EMBL/GenBank/DDBJ whole genome shotgun (WGS) entry which is preliminary data.</text>
</comment>
<keyword evidence="1" id="KW-0472">Membrane</keyword>
<dbReference type="Gene3D" id="1.25.40.20">
    <property type="entry name" value="Ankyrin repeat-containing domain"/>
    <property type="match status" value="1"/>
</dbReference>
<gene>
    <name evidence="3" type="ORF">OSB04_017684</name>
</gene>